<proteinExistence type="predicted"/>
<gene>
    <name evidence="2" type="ordered locus">Zmob_1535</name>
</gene>
<dbReference type="HOGENOM" id="CLU_105726_3_0_5"/>
<dbReference type="Pfam" id="PF04273">
    <property type="entry name" value="BLH_phosphatase"/>
    <property type="match status" value="1"/>
</dbReference>
<dbReference type="EMBL" id="CP002850">
    <property type="protein sequence ID" value="AEH63350.1"/>
    <property type="molecule type" value="Genomic_DNA"/>
</dbReference>
<dbReference type="Gene3D" id="3.90.190.10">
    <property type="entry name" value="Protein tyrosine phosphatase superfamily"/>
    <property type="match status" value="1"/>
</dbReference>
<protein>
    <recommendedName>
        <fullName evidence="1">Beta-lactamase hydrolase-like protein phosphatase-like domain-containing protein</fullName>
    </recommendedName>
</protein>
<evidence type="ECO:0000313" key="3">
    <source>
        <dbReference type="Proteomes" id="UP000001494"/>
    </source>
</evidence>
<dbReference type="Proteomes" id="UP000001494">
    <property type="component" value="Chromosome"/>
</dbReference>
<feature type="domain" description="Beta-lactamase hydrolase-like protein phosphatase-like" evidence="1">
    <location>
        <begin position="4"/>
        <end position="111"/>
    </location>
</feature>
<evidence type="ECO:0000313" key="2">
    <source>
        <dbReference type="EMBL" id="AEH63350.1"/>
    </source>
</evidence>
<sequence length="148" mass="15664">MNRFKRLNSEIAVSPQLSVEDVKEAARQGFRYIINNRPDGESPNQPAGSVIEAAAKEEGLGYIAIPVRAGGLDEKAVVAMAETLKKADKPILAYCFSGTRSAFLWALASAATGESEADILFAEAANAGYDLSPIMALVDSLSESAQAK</sequence>
<dbReference type="AlphaFoldDB" id="A0A0H3FZY3"/>
<evidence type="ECO:0000259" key="1">
    <source>
        <dbReference type="Pfam" id="PF04273"/>
    </source>
</evidence>
<dbReference type="RefSeq" id="WP_011241357.1">
    <property type="nucleotide sequence ID" value="NC_017262.1"/>
</dbReference>
<reference evidence="2 3" key="1">
    <citation type="journal article" date="2011" name="J. Bacteriol.">
        <title>Genome sequence of the ethanol-producing Zymomonas mobilis subsp. mobilis lectotype strain ATCC 10988.</title>
        <authorList>
            <person name="Pappas K.M."/>
            <person name="Kouvelis V.N."/>
            <person name="Saunders E."/>
            <person name="Brettin T.S."/>
            <person name="Bruce D."/>
            <person name="Detter C."/>
            <person name="Balakireva M."/>
            <person name="Han C.S."/>
            <person name="Savvakis G."/>
            <person name="Kyrpides N.C."/>
            <person name="Typas M.A."/>
        </authorList>
    </citation>
    <scope>NUCLEOTIDE SEQUENCE [LARGE SCALE GENOMIC DNA]</scope>
    <source>
        <strain evidence="3">ATCC 10988 / DSM 424 / CCUG 17860 / LMG 404 / NCIMB 8938 / NRRL B-806 / ZM1</strain>
    </source>
</reference>
<name>A0A0H3FZY3_ZYMMA</name>
<dbReference type="GO" id="GO:0016787">
    <property type="term" value="F:hydrolase activity"/>
    <property type="evidence" value="ECO:0007669"/>
    <property type="project" value="InterPro"/>
</dbReference>
<dbReference type="InterPro" id="IPR029021">
    <property type="entry name" value="Prot-tyrosine_phosphatase-like"/>
</dbReference>
<dbReference type="eggNOG" id="COG3453">
    <property type="taxonomic scope" value="Bacteria"/>
</dbReference>
<accession>A0A0H3FZY3</accession>
<dbReference type="InterPro" id="IPR005939">
    <property type="entry name" value="BLH_phosphatase-like"/>
</dbReference>
<organism evidence="2 3">
    <name type="scientific">Zymomonas mobilis subsp. mobilis (strain ATCC 10988 / DSM 424 / LMG 404 / NCIMB 8938 / NRRL B-806 / ZM1)</name>
    <dbReference type="NCBI Taxonomy" id="555217"/>
    <lineage>
        <taxon>Bacteria</taxon>
        <taxon>Pseudomonadati</taxon>
        <taxon>Pseudomonadota</taxon>
        <taxon>Alphaproteobacteria</taxon>
        <taxon>Sphingomonadales</taxon>
        <taxon>Zymomonadaceae</taxon>
        <taxon>Zymomonas</taxon>
    </lineage>
</organism>
<dbReference type="OrthoDB" id="9805710at2"/>
<dbReference type="KEGG" id="zmm:Zmob_1535"/>
<dbReference type="SUPFAM" id="SSF52799">
    <property type="entry name" value="(Phosphotyrosine protein) phosphatases II"/>
    <property type="match status" value="1"/>
</dbReference>
<dbReference type="CDD" id="cd14503">
    <property type="entry name" value="PTP-bact"/>
    <property type="match status" value="1"/>
</dbReference>
<dbReference type="NCBIfam" id="TIGR01244">
    <property type="entry name" value="TIGR01244 family sulfur transferase"/>
    <property type="match status" value="1"/>
</dbReference>